<dbReference type="OrthoDB" id="9781491at2"/>
<accession>A0A1I7JGW4</accession>
<evidence type="ECO:0000256" key="3">
    <source>
        <dbReference type="ARBA" id="ARBA00007110"/>
    </source>
</evidence>
<comment type="pathway">
    <text evidence="2 11">Nucleoside biosynthesis; alpha-ribazole biosynthesis; alpha-ribazole from 5,6-dimethylbenzimidazole: step 1/2.</text>
</comment>
<dbReference type="NCBIfam" id="NF000996">
    <property type="entry name" value="PRK00105.1"/>
    <property type="match status" value="1"/>
</dbReference>
<evidence type="ECO:0000256" key="12">
    <source>
        <dbReference type="SAM" id="MobiDB-lite"/>
    </source>
</evidence>
<reference evidence="15" key="1">
    <citation type="submission" date="2016-10" db="EMBL/GenBank/DDBJ databases">
        <authorList>
            <person name="Varghese N."/>
        </authorList>
    </citation>
    <scope>NUCLEOTIDE SEQUENCE [LARGE SCALE GENOMIC DNA]</scope>
    <source>
        <strain evidence="15">DSM 17980</strain>
    </source>
</reference>
<feature type="region of interest" description="Disordered" evidence="12">
    <location>
        <begin position="342"/>
        <end position="363"/>
    </location>
</feature>
<dbReference type="InterPro" id="IPR017846">
    <property type="entry name" value="Nict_dMeBzImd_PRibTrfase_bact"/>
</dbReference>
<dbReference type="GO" id="GO:0008939">
    <property type="term" value="F:nicotinate-nucleotide-dimethylbenzimidazole phosphoribosyltransferase activity"/>
    <property type="evidence" value="ECO:0007669"/>
    <property type="project" value="UniProtKB-UniRule"/>
</dbReference>
<dbReference type="Gene3D" id="1.10.1610.10">
    <property type="match status" value="1"/>
</dbReference>
<comment type="function">
    <text evidence="1 11">Catalyzes the synthesis of alpha-ribazole-5'-phosphate from nicotinate mononucleotide (NAMN) and 5,6-dimethylbenzimidazole (DMB).</text>
</comment>
<evidence type="ECO:0000256" key="6">
    <source>
        <dbReference type="ARBA" id="ARBA00022573"/>
    </source>
</evidence>
<dbReference type="NCBIfam" id="TIGR02476">
    <property type="entry name" value="BluB"/>
    <property type="match status" value="1"/>
</dbReference>
<keyword evidence="8 11" id="KW-0808">Transferase</keyword>
<dbReference type="PANTHER" id="PTHR43463:SF1">
    <property type="entry name" value="NICOTINATE-NUCLEOTIDE--DIMETHYLBENZIMIDAZOLE PHOSPHORIBOSYLTRANSFERASE"/>
    <property type="match status" value="1"/>
</dbReference>
<feature type="compositionally biased region" description="Basic and acidic residues" evidence="12">
    <location>
        <begin position="342"/>
        <end position="351"/>
    </location>
</feature>
<dbReference type="AlphaFoldDB" id="A0A1I7JGW4"/>
<keyword evidence="15" id="KW-1185">Reference proteome</keyword>
<keyword evidence="7 11" id="KW-0328">Glycosyltransferase</keyword>
<dbReference type="HAMAP" id="MF_00230">
    <property type="entry name" value="CobT"/>
    <property type="match status" value="1"/>
</dbReference>
<organism evidence="14 15">
    <name type="scientific">Alicyclobacillus macrosporangiidus</name>
    <dbReference type="NCBI Taxonomy" id="392015"/>
    <lineage>
        <taxon>Bacteria</taxon>
        <taxon>Bacillati</taxon>
        <taxon>Bacillota</taxon>
        <taxon>Bacilli</taxon>
        <taxon>Bacillales</taxon>
        <taxon>Alicyclobacillaceae</taxon>
        <taxon>Alicyclobacillus</taxon>
    </lineage>
</organism>
<dbReference type="InterPro" id="IPR029479">
    <property type="entry name" value="Nitroreductase"/>
</dbReference>
<protein>
    <recommendedName>
        <fullName evidence="5 11">Nicotinate-nucleotide--dimethylbenzimidazole phosphoribosyltransferase</fullName>
        <shortName evidence="11">NN:DBI PRT</shortName>
        <ecNumber evidence="4 11">2.4.2.21</ecNumber>
    </recommendedName>
    <alternativeName>
        <fullName evidence="9 11">N(1)-alpha-phosphoribosyltransferase</fullName>
    </alternativeName>
</protein>
<dbReference type="InterPro" id="IPR000415">
    <property type="entry name" value="Nitroreductase-like"/>
</dbReference>
<dbReference type="EMBL" id="FPBV01000010">
    <property type="protein sequence ID" value="SFU84414.1"/>
    <property type="molecule type" value="Genomic_DNA"/>
</dbReference>
<comment type="similarity">
    <text evidence="3 11">Belongs to the CobT family.</text>
</comment>
<evidence type="ECO:0000256" key="1">
    <source>
        <dbReference type="ARBA" id="ARBA00002197"/>
    </source>
</evidence>
<comment type="catalytic activity">
    <reaction evidence="10 11">
        <text>5,6-dimethylbenzimidazole + nicotinate beta-D-ribonucleotide = alpha-ribazole 5'-phosphate + nicotinate + H(+)</text>
        <dbReference type="Rhea" id="RHEA:11196"/>
        <dbReference type="ChEBI" id="CHEBI:15378"/>
        <dbReference type="ChEBI" id="CHEBI:15890"/>
        <dbReference type="ChEBI" id="CHEBI:32544"/>
        <dbReference type="ChEBI" id="CHEBI:57502"/>
        <dbReference type="ChEBI" id="CHEBI:57918"/>
        <dbReference type="EC" id="2.4.2.21"/>
    </reaction>
</comment>
<dbReference type="NCBIfam" id="TIGR03160">
    <property type="entry name" value="cobT_DBIPRT"/>
    <property type="match status" value="1"/>
</dbReference>
<evidence type="ECO:0000256" key="7">
    <source>
        <dbReference type="ARBA" id="ARBA00022676"/>
    </source>
</evidence>
<dbReference type="PANTHER" id="PTHR43463">
    <property type="entry name" value="NICOTINATE-NUCLEOTIDE--DIMETHYLBENZIMIDAZOLE PHOSPHORIBOSYLTRANSFERASE"/>
    <property type="match status" value="1"/>
</dbReference>
<dbReference type="GO" id="GO:0016491">
    <property type="term" value="F:oxidoreductase activity"/>
    <property type="evidence" value="ECO:0007669"/>
    <property type="project" value="InterPro"/>
</dbReference>
<dbReference type="UniPathway" id="UPA00061">
    <property type="reaction ID" value="UER00516"/>
</dbReference>
<dbReference type="CDD" id="cd02439">
    <property type="entry name" value="DMB-PRT_CobT"/>
    <property type="match status" value="1"/>
</dbReference>
<dbReference type="SUPFAM" id="SSF55469">
    <property type="entry name" value="FMN-dependent nitroreductase-like"/>
    <property type="match status" value="1"/>
</dbReference>
<dbReference type="STRING" id="392015.SAMN05421543_11016"/>
<name>A0A1I7JGW4_9BACL</name>
<evidence type="ECO:0000256" key="4">
    <source>
        <dbReference type="ARBA" id="ARBA00011991"/>
    </source>
</evidence>
<dbReference type="FunFam" id="3.40.50.10210:FF:000001">
    <property type="entry name" value="Nicotinate-nucleotide--dimethylbenzimidazole phosphoribosyltransferase"/>
    <property type="match status" value="1"/>
</dbReference>
<feature type="compositionally biased region" description="Polar residues" evidence="12">
    <location>
        <begin position="353"/>
        <end position="363"/>
    </location>
</feature>
<dbReference type="CDD" id="cd02145">
    <property type="entry name" value="BluB"/>
    <property type="match status" value="1"/>
</dbReference>
<evidence type="ECO:0000256" key="2">
    <source>
        <dbReference type="ARBA" id="ARBA00005049"/>
    </source>
</evidence>
<evidence type="ECO:0000313" key="15">
    <source>
        <dbReference type="Proteomes" id="UP000183508"/>
    </source>
</evidence>
<proteinExistence type="inferred from homology"/>
<evidence type="ECO:0000313" key="14">
    <source>
        <dbReference type="EMBL" id="SFU84414.1"/>
    </source>
</evidence>
<dbReference type="InterPro" id="IPR012825">
    <property type="entry name" value="BluB"/>
</dbReference>
<dbReference type="Gene3D" id="3.40.50.10210">
    <property type="match status" value="1"/>
</dbReference>
<dbReference type="RefSeq" id="WP_074952369.1">
    <property type="nucleotide sequence ID" value="NZ_FPBV01000010.1"/>
</dbReference>
<evidence type="ECO:0000256" key="11">
    <source>
        <dbReference type="HAMAP-Rule" id="MF_00230"/>
    </source>
</evidence>
<sequence>MNHQLVQRECVADWAVARARVRLQDLTKPRGSMGQLEPLLERLAGITGKVVPRLERPALLLFAADHGVTDEGVSAYGPEVTEEMVVNICMGGAVSSVLAREQGIPITVVDVGVRERVRHPAALVHKVGPGTRNLAVEPAMTRDQAEQAVAIGKDIAEQLIHQGHDILILGEMGIGNTTASSAMCAHLLSCPIEDVLGRGTGINDAALERKASVVKHALALHQPYIQNAWDVLARLGGFEIGALAGACVAASRHGVPVLLDGFITSTAALWAAKVEPTVVDVLLASHVSAEPGHPLTLRALGLTPILDMGMRLGEGSGALMAYPLIRLCCRVMAETATFEDARVTNPHRDPENETLSAHQTPQDAVSTPVAVDFSEAERAAVYKAILARRDIRVFLPDPIPEDVLTRILLAAHHAPSVGYMQPWNFIIIRDRDTLAAIQQIVERERVRAAENYSGIRQAHYLRLKVEGLLQAPVTICVTNDPTRGGPHVLGRNTIPETDLMSTACAIENMWLAARVEGVAMGWVSIYQKADIRRILGIPDHVDPVALLSLGYTPHFPDIPVLERVGWGKRVPLSDIVFEGRWGRRRT</sequence>
<evidence type="ECO:0000256" key="10">
    <source>
        <dbReference type="ARBA" id="ARBA00047340"/>
    </source>
</evidence>
<feature type="domain" description="Nitroreductase" evidence="13">
    <location>
        <begin position="385"/>
        <end position="551"/>
    </location>
</feature>
<dbReference type="EC" id="2.4.2.21" evidence="4 11"/>
<evidence type="ECO:0000259" key="13">
    <source>
        <dbReference type="Pfam" id="PF00881"/>
    </source>
</evidence>
<dbReference type="InterPro" id="IPR023195">
    <property type="entry name" value="Nict_dMeBzImd_PRibTrfase_N"/>
</dbReference>
<dbReference type="InterPro" id="IPR003200">
    <property type="entry name" value="Nict_dMeBzImd_PRibTrfase"/>
</dbReference>
<dbReference type="GO" id="GO:0009236">
    <property type="term" value="P:cobalamin biosynthetic process"/>
    <property type="evidence" value="ECO:0007669"/>
    <property type="project" value="UniProtKB-UniRule"/>
</dbReference>
<dbReference type="Pfam" id="PF02277">
    <property type="entry name" value="DBI_PRT"/>
    <property type="match status" value="1"/>
</dbReference>
<evidence type="ECO:0000256" key="5">
    <source>
        <dbReference type="ARBA" id="ARBA00015486"/>
    </source>
</evidence>
<evidence type="ECO:0000256" key="9">
    <source>
        <dbReference type="ARBA" id="ARBA00030686"/>
    </source>
</evidence>
<evidence type="ECO:0000256" key="8">
    <source>
        <dbReference type="ARBA" id="ARBA00022679"/>
    </source>
</evidence>
<gene>
    <name evidence="11" type="primary">cobT</name>
    <name evidence="14" type="ORF">SAMN05421543_11016</name>
</gene>
<feature type="active site" description="Proton acceptor" evidence="11">
    <location>
        <position position="314"/>
    </location>
</feature>
<keyword evidence="6 11" id="KW-0169">Cobalamin biosynthesis</keyword>
<dbReference type="Gene3D" id="3.40.109.10">
    <property type="entry name" value="NADH Oxidase"/>
    <property type="match status" value="1"/>
</dbReference>
<dbReference type="SUPFAM" id="SSF52733">
    <property type="entry name" value="Nicotinate mononucleotide:5,6-dimethylbenzimidazole phosphoribosyltransferase (CobT)"/>
    <property type="match status" value="1"/>
</dbReference>
<dbReference type="InterPro" id="IPR036087">
    <property type="entry name" value="Nict_dMeBzImd_PRibTrfase_sf"/>
</dbReference>
<dbReference type="Proteomes" id="UP000183508">
    <property type="component" value="Unassembled WGS sequence"/>
</dbReference>
<dbReference type="Pfam" id="PF00881">
    <property type="entry name" value="Nitroreductase"/>
    <property type="match status" value="1"/>
</dbReference>